<name>A0A8S5UXY8_9CAUD</name>
<accession>A0A8S5UXY8</accession>
<reference evidence="1" key="1">
    <citation type="journal article" date="2021" name="Proc. Natl. Acad. Sci. U.S.A.">
        <title>A Catalog of Tens of Thousands of Viruses from Human Metagenomes Reveals Hidden Associations with Chronic Diseases.</title>
        <authorList>
            <person name="Tisza M.J."/>
            <person name="Buck C.B."/>
        </authorList>
    </citation>
    <scope>NUCLEOTIDE SEQUENCE</scope>
    <source>
        <strain evidence="1">CtW0z17</strain>
    </source>
</reference>
<dbReference type="EMBL" id="BK016161">
    <property type="protein sequence ID" value="DAF99222.1"/>
    <property type="molecule type" value="Genomic_DNA"/>
</dbReference>
<organism evidence="1">
    <name type="scientific">Podoviridae sp. ctW0z17</name>
    <dbReference type="NCBI Taxonomy" id="2825254"/>
    <lineage>
        <taxon>Viruses</taxon>
        <taxon>Duplodnaviria</taxon>
        <taxon>Heunggongvirae</taxon>
        <taxon>Uroviricota</taxon>
        <taxon>Caudoviricetes</taxon>
    </lineage>
</organism>
<evidence type="ECO:0000313" key="1">
    <source>
        <dbReference type="EMBL" id="DAF99222.1"/>
    </source>
</evidence>
<sequence length="52" mass="5639">MDKEAIIQDQINLLLEEQKKAVSLDEKLKIASTIASMLNATVVKDAPASAKI</sequence>
<proteinExistence type="predicted"/>
<protein>
    <submittedName>
        <fullName evidence="1">Uncharacterized protein</fullName>
    </submittedName>
</protein>